<dbReference type="Pfam" id="PF08145">
    <property type="entry name" value="BOP1NT"/>
    <property type="match status" value="1"/>
</dbReference>
<reference evidence="9" key="1">
    <citation type="submission" date="2021-01" db="EMBL/GenBank/DDBJ databases">
        <authorList>
            <consortium name="Genoscope - CEA"/>
            <person name="William W."/>
        </authorList>
    </citation>
    <scope>NUCLEOTIDE SEQUENCE</scope>
</reference>
<keyword evidence="2 6" id="KW-0698">rRNA processing</keyword>
<dbReference type="GO" id="GO:0030687">
    <property type="term" value="C:preribosome, large subunit precursor"/>
    <property type="evidence" value="ECO:0007669"/>
    <property type="project" value="UniProtKB-UniRule"/>
</dbReference>
<dbReference type="PROSITE" id="PS50082">
    <property type="entry name" value="WD_REPEATS_2"/>
    <property type="match status" value="1"/>
</dbReference>
<dbReference type="OMA" id="LEVANPM"/>
<dbReference type="GO" id="GO:0000466">
    <property type="term" value="P:maturation of 5.8S rRNA from tricistronic rRNA transcript (SSU-rRNA, 5.8S rRNA, LSU-rRNA)"/>
    <property type="evidence" value="ECO:0007669"/>
    <property type="project" value="UniProtKB-UniRule"/>
</dbReference>
<evidence type="ECO:0000256" key="5">
    <source>
        <dbReference type="ARBA" id="ARBA00023242"/>
    </source>
</evidence>
<dbReference type="GO" id="GO:0043021">
    <property type="term" value="F:ribonucleoprotein complex binding"/>
    <property type="evidence" value="ECO:0007669"/>
    <property type="project" value="UniProtKB-UniRule"/>
</dbReference>
<dbReference type="Proteomes" id="UP000688137">
    <property type="component" value="Unassembled WGS sequence"/>
</dbReference>
<comment type="similarity">
    <text evidence="6">Belongs to the WD repeat BOP1/ERB1 family.</text>
</comment>
<dbReference type="HAMAP" id="MF_03027">
    <property type="entry name" value="BOP1"/>
    <property type="match status" value="1"/>
</dbReference>
<comment type="subcellular location">
    <subcellularLocation>
        <location evidence="6">Nucleus</location>
        <location evidence="6">Nucleolus</location>
    </subcellularLocation>
    <subcellularLocation>
        <location evidence="6">Nucleus</location>
        <location evidence="6">Nucleoplasm</location>
    </subcellularLocation>
</comment>
<keyword evidence="3 7" id="KW-0853">WD repeat</keyword>
<evidence type="ECO:0000256" key="3">
    <source>
        <dbReference type="ARBA" id="ARBA00022574"/>
    </source>
</evidence>
<evidence type="ECO:0000313" key="9">
    <source>
        <dbReference type="EMBL" id="CAD8078402.1"/>
    </source>
</evidence>
<name>A0A8S1MI57_PARPR</name>
<dbReference type="Pfam" id="PF00400">
    <property type="entry name" value="WD40"/>
    <property type="match status" value="2"/>
</dbReference>
<protein>
    <recommendedName>
        <fullName evidence="6">Ribosome biogenesis protein BOP1 homolog</fullName>
    </recommendedName>
</protein>
<evidence type="ECO:0000256" key="7">
    <source>
        <dbReference type="PROSITE-ProRule" id="PRU00221"/>
    </source>
</evidence>
<evidence type="ECO:0000256" key="4">
    <source>
        <dbReference type="ARBA" id="ARBA00022737"/>
    </source>
</evidence>
<evidence type="ECO:0000313" key="10">
    <source>
        <dbReference type="Proteomes" id="UP000688137"/>
    </source>
</evidence>
<dbReference type="SMART" id="SM00320">
    <property type="entry name" value="WD40"/>
    <property type="match status" value="3"/>
</dbReference>
<dbReference type="PANTHER" id="PTHR17605">
    <property type="entry name" value="RIBOSOME BIOGENESIS PROTEIN BOP1 BLOCK OF PROLIFERATION 1 PROTEIN"/>
    <property type="match status" value="1"/>
</dbReference>
<dbReference type="InterPro" id="IPR001680">
    <property type="entry name" value="WD40_rpt"/>
</dbReference>
<feature type="domain" description="BOP1 N-terminal" evidence="8">
    <location>
        <begin position="57"/>
        <end position="311"/>
    </location>
</feature>
<dbReference type="InterPro" id="IPR012953">
    <property type="entry name" value="BOP1_N_dom"/>
</dbReference>
<dbReference type="SMART" id="SM01035">
    <property type="entry name" value="BOP1NT"/>
    <property type="match status" value="1"/>
</dbReference>
<evidence type="ECO:0000259" key="8">
    <source>
        <dbReference type="SMART" id="SM01035"/>
    </source>
</evidence>
<evidence type="ECO:0000256" key="2">
    <source>
        <dbReference type="ARBA" id="ARBA00022552"/>
    </source>
</evidence>
<comment type="function">
    <text evidence="6">Required for maturation of ribosomal RNAs and formation of the large ribosomal subunit.</text>
</comment>
<accession>A0A8S1MI57</accession>
<dbReference type="AlphaFoldDB" id="A0A8S1MI57"/>
<dbReference type="InterPro" id="IPR028598">
    <property type="entry name" value="BOP1/Erb1"/>
</dbReference>
<dbReference type="EMBL" id="CAJJDM010000061">
    <property type="protein sequence ID" value="CAD8078402.1"/>
    <property type="molecule type" value="Genomic_DNA"/>
</dbReference>
<evidence type="ECO:0000256" key="1">
    <source>
        <dbReference type="ARBA" id="ARBA00022517"/>
    </source>
</evidence>
<keyword evidence="4" id="KW-0677">Repeat</keyword>
<dbReference type="GO" id="GO:0070545">
    <property type="term" value="C:PeBoW complex"/>
    <property type="evidence" value="ECO:0007669"/>
    <property type="project" value="TreeGrafter"/>
</dbReference>
<evidence type="ECO:0000256" key="6">
    <source>
        <dbReference type="HAMAP-Rule" id="MF_03027"/>
    </source>
</evidence>
<dbReference type="PANTHER" id="PTHR17605:SF0">
    <property type="entry name" value="RIBOSOME BIOGENESIS PROTEIN BOP1"/>
    <property type="match status" value="1"/>
</dbReference>
<proteinExistence type="inferred from homology"/>
<dbReference type="GO" id="GO:0000463">
    <property type="term" value="P:maturation of LSU-rRNA from tricistronic rRNA transcript (SSU-rRNA, 5.8S rRNA, LSU-rRNA)"/>
    <property type="evidence" value="ECO:0007669"/>
    <property type="project" value="UniProtKB-UniRule"/>
</dbReference>
<feature type="repeat" description="WD" evidence="7">
    <location>
        <begin position="624"/>
        <end position="656"/>
    </location>
</feature>
<gene>
    <name evidence="9" type="ORF">PPRIM_AZ9-3.1.T0600029</name>
</gene>
<comment type="caution">
    <text evidence="9">The sequence shown here is derived from an EMBL/GenBank/DDBJ whole genome shotgun (WGS) entry which is preliminary data.</text>
</comment>
<organism evidence="9 10">
    <name type="scientific">Paramecium primaurelia</name>
    <dbReference type="NCBI Taxonomy" id="5886"/>
    <lineage>
        <taxon>Eukaryota</taxon>
        <taxon>Sar</taxon>
        <taxon>Alveolata</taxon>
        <taxon>Ciliophora</taxon>
        <taxon>Intramacronucleata</taxon>
        <taxon>Oligohymenophorea</taxon>
        <taxon>Peniculida</taxon>
        <taxon>Parameciidae</taxon>
        <taxon>Paramecium</taxon>
    </lineage>
</organism>
<keyword evidence="1 6" id="KW-0690">Ribosome biogenesis</keyword>
<dbReference type="GO" id="GO:0005654">
    <property type="term" value="C:nucleoplasm"/>
    <property type="evidence" value="ECO:0007669"/>
    <property type="project" value="UniProtKB-SubCell"/>
</dbReference>
<dbReference type="PROSITE" id="PS50294">
    <property type="entry name" value="WD_REPEATS_REGION"/>
    <property type="match status" value="1"/>
</dbReference>
<keyword evidence="10" id="KW-1185">Reference proteome</keyword>
<keyword evidence="5 6" id="KW-0539">Nucleus</keyword>
<sequence>MNQNNTINIRAIRNKKSIKKDLSLQPKNIHDQYYQESDDSEDEKILSKIGRLQTKKYKDKDFIGYDENLNKIQKKKQFQDTIDEFINKAENKDWWRVVRDELNNQDVVLSDKQLQMLDRIRTGKTAIKLADDYYFEHEDFNQFDLLSSYNPKRRFLPSKWERIKINKLVQGIKLGRIVLNPPQKVEKMFDMWENVAEDQVLSKYLPARIPAAKAPLPSNVASYNPPEEYLFTEQEKQQWLQTDPEDREIPFIPQKFKHLRNVPSSEQLTKDLFNRCLDLYLAPRIRRKKLMMKSTDFLPEIPKPEELKPFPTKLNFEFGQIDTTKSGQVKQISISLDGQILGVCYEFAVAFFDTKTSKCLYTKWQSNDKQFFGLDFSQSGLICILQSNGFIILNSYIDKRQHPNVEDGEKANKQIPKNSNNVFEWDFELDDNVFQQLLEVKMPYDPLYVQFHSKSDYIVSTQPHTHVKSHCILVHSISKSSTSIPFQNMKASTEVQQTIFHPTKPELYIMTNKNIFIYSLTKQSLMKKLLAGNQQNSTIAIHPYGDNLIVGSNDQKVCWFDLDMGKTPFKKMSYHKNGVRRVIFHKSYPLFASCSDDGTINIFHCRISTDLNQAPVILPLKVLKQKKKESVMDVAFHPTQPWIYSASKEGVISLWT</sequence>